<dbReference type="Proteomes" id="UP001345691">
    <property type="component" value="Unassembled WGS sequence"/>
</dbReference>
<evidence type="ECO:0000313" key="3">
    <source>
        <dbReference type="EMBL" id="KAK5066282.1"/>
    </source>
</evidence>
<comment type="caution">
    <text evidence="3">The sequence shown here is derived from an EMBL/GenBank/DDBJ whole genome shotgun (WGS) entry which is preliminary data.</text>
</comment>
<sequence>MVSTRHHPRPFPETPTPTTPSQFKSSSSSPRDDSTSGVSSSTQNSRVTSLSGVKQRPSAVGGISHKVPPLLLGWLLVSLPLVVWDTGYIFLRPHSMPGGKFHTPIWKPYALYGTVDYVYGWPAWNDHVGFSAAQASLNAVETAMYIYYLTVLFNHGGKDFFVFRNLNEFLKGSDESTIAGPDIGKAVLVLFSAAVMTLSKTILYWFNEYFGGFANIGHNTPWNLVLLWIIPNGLWILFPIYMIYVLGQEMLALMQGSAYDKAK</sequence>
<accession>A0ABR0JK87</accession>
<reference evidence="3 4" key="1">
    <citation type="submission" date="2023-08" db="EMBL/GenBank/DDBJ databases">
        <title>Black Yeasts Isolated from many extreme environments.</title>
        <authorList>
            <person name="Coleine C."/>
            <person name="Stajich J.E."/>
            <person name="Selbmann L."/>
        </authorList>
    </citation>
    <scope>NUCLEOTIDE SEQUENCE [LARGE SCALE GENOMIC DNA]</scope>
    <source>
        <strain evidence="3 4">CCFEE 6328</strain>
    </source>
</reference>
<dbReference type="PANTHER" id="PTHR37919:SF2">
    <property type="entry name" value="EXPERA DOMAIN-CONTAINING PROTEIN"/>
    <property type="match status" value="1"/>
</dbReference>
<feature type="transmembrane region" description="Helical" evidence="2">
    <location>
        <begin position="186"/>
        <end position="206"/>
    </location>
</feature>
<feature type="transmembrane region" description="Helical" evidence="2">
    <location>
        <begin position="226"/>
        <end position="247"/>
    </location>
</feature>
<feature type="region of interest" description="Disordered" evidence="1">
    <location>
        <begin position="1"/>
        <end position="59"/>
    </location>
</feature>
<evidence type="ECO:0000256" key="1">
    <source>
        <dbReference type="SAM" id="MobiDB-lite"/>
    </source>
</evidence>
<dbReference type="PANTHER" id="PTHR37919">
    <property type="entry name" value="PROTEIN CBG05606"/>
    <property type="match status" value="1"/>
</dbReference>
<evidence type="ECO:0000313" key="4">
    <source>
        <dbReference type="Proteomes" id="UP001345691"/>
    </source>
</evidence>
<feature type="compositionally biased region" description="Low complexity" evidence="1">
    <location>
        <begin position="19"/>
        <end position="45"/>
    </location>
</feature>
<organism evidence="3 4">
    <name type="scientific">Exophiala sideris</name>
    <dbReference type="NCBI Taxonomy" id="1016849"/>
    <lineage>
        <taxon>Eukaryota</taxon>
        <taxon>Fungi</taxon>
        <taxon>Dikarya</taxon>
        <taxon>Ascomycota</taxon>
        <taxon>Pezizomycotina</taxon>
        <taxon>Eurotiomycetes</taxon>
        <taxon>Chaetothyriomycetidae</taxon>
        <taxon>Chaetothyriales</taxon>
        <taxon>Herpotrichiellaceae</taxon>
        <taxon>Exophiala</taxon>
    </lineage>
</organism>
<protein>
    <recommendedName>
        <fullName evidence="5">EXPERA domain-containing protein</fullName>
    </recommendedName>
</protein>
<dbReference type="EMBL" id="JAVRRF010000004">
    <property type="protein sequence ID" value="KAK5066282.1"/>
    <property type="molecule type" value="Genomic_DNA"/>
</dbReference>
<keyword evidence="2" id="KW-1133">Transmembrane helix</keyword>
<keyword evidence="4" id="KW-1185">Reference proteome</keyword>
<keyword evidence="2" id="KW-0472">Membrane</keyword>
<evidence type="ECO:0000256" key="2">
    <source>
        <dbReference type="SAM" id="Phobius"/>
    </source>
</evidence>
<gene>
    <name evidence="3" type="ORF">LTR69_002801</name>
</gene>
<evidence type="ECO:0008006" key="5">
    <source>
        <dbReference type="Google" id="ProtNLM"/>
    </source>
</evidence>
<proteinExistence type="predicted"/>
<keyword evidence="2" id="KW-0812">Transmembrane</keyword>
<name>A0ABR0JK87_9EURO</name>